<keyword evidence="3 4" id="KW-0648">Protein biosynthesis</keyword>
<feature type="modified residue" description="N5-methylglutamine" evidence="4">
    <location>
        <position position="246"/>
    </location>
</feature>
<dbReference type="Proteomes" id="UP000290889">
    <property type="component" value="Chromosome"/>
</dbReference>
<evidence type="ECO:0000256" key="1">
    <source>
        <dbReference type="ARBA" id="ARBA00010835"/>
    </source>
</evidence>
<comment type="similarity">
    <text evidence="1 4">Belongs to the prokaryotic/mitochondrial release factor family.</text>
</comment>
<feature type="domain" description="Prokaryotic-type class I peptide chain release factors" evidence="6">
    <location>
        <begin position="239"/>
        <end position="255"/>
    </location>
</feature>
<evidence type="ECO:0000256" key="3">
    <source>
        <dbReference type="ARBA" id="ARBA00022917"/>
    </source>
</evidence>
<evidence type="ECO:0000256" key="5">
    <source>
        <dbReference type="NCBIfam" id="TIGR00020"/>
    </source>
</evidence>
<name>A0A411E9T5_9FLAO</name>
<dbReference type="Pfam" id="PF03462">
    <property type="entry name" value="PCRF"/>
    <property type="match status" value="1"/>
</dbReference>
<dbReference type="KEGG" id="mur:EQY75_06980"/>
<organism evidence="7 8">
    <name type="scientific">Muriicola soli</name>
    <dbReference type="NCBI Taxonomy" id="2507538"/>
    <lineage>
        <taxon>Bacteria</taxon>
        <taxon>Pseudomonadati</taxon>
        <taxon>Bacteroidota</taxon>
        <taxon>Flavobacteriia</taxon>
        <taxon>Flavobacteriales</taxon>
        <taxon>Flavobacteriaceae</taxon>
        <taxon>Muriicola</taxon>
    </lineage>
</organism>
<sequence>MVTTDQQKDLIERLGALRRYLDIDAKLIEIENEEEKTLAPDFWDNPQEAQQQMRLLQAKKKWVEEYNASLTLANDLEVLLEFQKEGEVSPAEVEAQYAKAVDAVEKLEFKNMLSEEGDDMTAVLQITAGAGGTESCDWAAMLMRMYLMWSEKNGYKVKELNYQEGDVAGIKTVTLEIDGDYAFGWLKGENGVHRLVRISPFDSNAKRHTSFASVYVYPLVDDSIEIDINPADIEITTARSSGAGGQNVNKVETKVQLVHKPSGIQISCSDSRSQHDNRATALKMLKSQLYEIELRKKQEARDEIESSKMKIEWGSQIRNYVMHPYKLVKDVRTGEETGNVDAVMDGDLDMFLKAYLMMMGQNHES</sequence>
<dbReference type="SMART" id="SM00937">
    <property type="entry name" value="PCRF"/>
    <property type="match status" value="1"/>
</dbReference>
<dbReference type="NCBIfam" id="TIGR00020">
    <property type="entry name" value="prfB"/>
    <property type="match status" value="1"/>
</dbReference>
<dbReference type="Gene3D" id="1.20.58.410">
    <property type="entry name" value="Release factor"/>
    <property type="match status" value="1"/>
</dbReference>
<dbReference type="PANTHER" id="PTHR43116:SF3">
    <property type="entry name" value="CLASS I PEPTIDE CHAIN RELEASE FACTOR"/>
    <property type="match status" value="1"/>
</dbReference>
<comment type="function">
    <text evidence="4">Peptide chain release factor 2 directs the termination of translation in response to the peptide chain termination codons UGA and UAA.</text>
</comment>
<dbReference type="HAMAP" id="MF_00094">
    <property type="entry name" value="Rel_fac_2"/>
    <property type="match status" value="1"/>
</dbReference>
<dbReference type="AlphaFoldDB" id="A0A411E9T5"/>
<evidence type="ECO:0000313" key="8">
    <source>
        <dbReference type="Proteomes" id="UP000290889"/>
    </source>
</evidence>
<evidence type="ECO:0000256" key="2">
    <source>
        <dbReference type="ARBA" id="ARBA00022481"/>
    </source>
</evidence>
<dbReference type="InterPro" id="IPR004374">
    <property type="entry name" value="PrfB"/>
</dbReference>
<evidence type="ECO:0000256" key="4">
    <source>
        <dbReference type="HAMAP-Rule" id="MF_00094"/>
    </source>
</evidence>
<dbReference type="GO" id="GO:0016149">
    <property type="term" value="F:translation release factor activity, codon specific"/>
    <property type="evidence" value="ECO:0007669"/>
    <property type="project" value="UniProtKB-UniRule"/>
</dbReference>
<dbReference type="PANTHER" id="PTHR43116">
    <property type="entry name" value="PEPTIDE CHAIN RELEASE FACTOR 2"/>
    <property type="match status" value="1"/>
</dbReference>
<evidence type="ECO:0000259" key="6">
    <source>
        <dbReference type="PROSITE" id="PS00745"/>
    </source>
</evidence>
<reference evidence="7 8" key="1">
    <citation type="submission" date="2019-01" db="EMBL/GenBank/DDBJ databases">
        <title>Muriicola soli sp. nov., isolated from soil.</title>
        <authorList>
            <person name="Kang H.J."/>
            <person name="Kim S.B."/>
        </authorList>
    </citation>
    <scope>NUCLEOTIDE SEQUENCE [LARGE SCALE GENOMIC DNA]</scope>
    <source>
        <strain evidence="7 8">MMS17-SY002</strain>
    </source>
</reference>
<gene>
    <name evidence="4" type="primary">prfB</name>
    <name evidence="7" type="ORF">EQY75_06980</name>
</gene>
<dbReference type="SUPFAM" id="SSF75620">
    <property type="entry name" value="Release factor"/>
    <property type="match status" value="1"/>
</dbReference>
<keyword evidence="8" id="KW-1185">Reference proteome</keyword>
<dbReference type="PROSITE" id="PS00745">
    <property type="entry name" value="RF_PROK_I"/>
    <property type="match status" value="1"/>
</dbReference>
<dbReference type="RefSeq" id="WP_129604242.1">
    <property type="nucleotide sequence ID" value="NZ_CP035544.1"/>
</dbReference>
<keyword evidence="4" id="KW-0963">Cytoplasm</keyword>
<dbReference type="Gene3D" id="3.30.70.1660">
    <property type="match status" value="1"/>
</dbReference>
<dbReference type="InterPro" id="IPR000352">
    <property type="entry name" value="Pep_chain_release_fac_I"/>
</dbReference>
<dbReference type="GO" id="GO:0005737">
    <property type="term" value="C:cytoplasm"/>
    <property type="evidence" value="ECO:0007669"/>
    <property type="project" value="UniProtKB-SubCell"/>
</dbReference>
<dbReference type="OrthoDB" id="9806673at2"/>
<dbReference type="EMBL" id="CP035544">
    <property type="protein sequence ID" value="QBA64294.1"/>
    <property type="molecule type" value="Genomic_DNA"/>
</dbReference>
<dbReference type="Gene3D" id="3.30.160.20">
    <property type="match status" value="1"/>
</dbReference>
<dbReference type="InterPro" id="IPR005139">
    <property type="entry name" value="PCRF"/>
</dbReference>
<comment type="subcellular location">
    <subcellularLocation>
        <location evidence="4">Cytoplasm</location>
    </subcellularLocation>
</comment>
<accession>A0A411E9T5</accession>
<comment type="PTM">
    <text evidence="4">Methylated by PrmC. Methylation increases the termination efficiency of RF2.</text>
</comment>
<protein>
    <recommendedName>
        <fullName evidence="4 5">Peptide chain release factor 2</fullName>
        <shortName evidence="4">RF-2</shortName>
    </recommendedName>
</protein>
<evidence type="ECO:0000313" key="7">
    <source>
        <dbReference type="EMBL" id="QBA64294.1"/>
    </source>
</evidence>
<keyword evidence="2 4" id="KW-0488">Methylation</keyword>
<dbReference type="InterPro" id="IPR045853">
    <property type="entry name" value="Pep_chain_release_fac_I_sf"/>
</dbReference>
<proteinExistence type="inferred from homology"/>
<dbReference type="Pfam" id="PF00472">
    <property type="entry name" value="RF-1"/>
    <property type="match status" value="1"/>
</dbReference>